<dbReference type="PANTHER" id="PTHR43394:SF1">
    <property type="entry name" value="ATP-BINDING CASSETTE SUB-FAMILY B MEMBER 10, MITOCHONDRIAL"/>
    <property type="match status" value="1"/>
</dbReference>
<dbReference type="EMBL" id="LKAJ01000001">
    <property type="protein sequence ID" value="KRG22851.1"/>
    <property type="molecule type" value="Genomic_DNA"/>
</dbReference>
<dbReference type="SUPFAM" id="SSF90123">
    <property type="entry name" value="ABC transporter transmembrane region"/>
    <property type="match status" value="1"/>
</dbReference>
<dbReference type="STRING" id="295108.HT99x_00392"/>
<dbReference type="InterPro" id="IPR003439">
    <property type="entry name" value="ABC_transporter-like_ATP-bd"/>
</dbReference>
<evidence type="ECO:0000256" key="10">
    <source>
        <dbReference type="ARBA" id="ARBA00023136"/>
    </source>
</evidence>
<dbReference type="InterPro" id="IPR017871">
    <property type="entry name" value="ABC_transporter-like_CS"/>
</dbReference>
<comment type="caution">
    <text evidence="14">The sequence shown here is derived from an EMBL/GenBank/DDBJ whole genome shotgun (WGS) entry which is preliminary data.</text>
</comment>
<comment type="subcellular location">
    <subcellularLocation>
        <location evidence="1">Cell membrane</location>
        <topology evidence="1">Multi-pass membrane protein</topology>
    </subcellularLocation>
</comment>
<feature type="transmembrane region" description="Helical" evidence="11">
    <location>
        <begin position="273"/>
        <end position="299"/>
    </location>
</feature>
<keyword evidence="6 14" id="KW-0067">ATP-binding</keyword>
<evidence type="ECO:0000256" key="8">
    <source>
        <dbReference type="ARBA" id="ARBA00022989"/>
    </source>
</evidence>
<sequence length="626" mass="68995">MRIVRWRSQQRRKFSYKDYSNIGLSIRMTSPHTSPISGKVVYRRLLSYVWPYRYAFMLAILGNILYGVIDAGITKLLQPLLNQGFVDHDVTFIHWIPFVVIGIFILRGVATFLSTFFMGWVGRNVVMNFRQEMFAHMMRLPTSYYDHTSSGEILSKIIYNVEQVADASSDALTVLVRESCTAIGLIVVMLSISWRLTLLFIITVPLMAIIMSGVSKRMRAVSARIQASMGNVTHVAEEAIEGQKVIKAFGGQAYETEQFKQATQNNRRQEMKLIATSATSIPMIQVIGSVALAITVYLATLNPEHVLRTAITPGAFAAMMAAMIMLLKPIKQLTKVNSNIQKGIAGAASIFAFLDEKPEVDTGTQIIPSVQGNMAFRQVSFSYAASEGQKTLSNISFEVKAGETIAIVGRSGAGKSTIASLLPRFYEAQGEILIDGVNVKTMPLSHLRKQIAVVSQQVTLFNDTVARNIAYGQDDATREQIIAAAESAYAMDFIEGLPEGLDTLIGDNGVRLSGGQRQRIAIARAILKKAPILVLDEATSALDTESERHIQAALDKLMASCTTLVIAHRLSTIENANRIMVIDQGRIAEMGTHEALMAKKGLYANLRLMQYNQVTATIPELELETN</sequence>
<feature type="transmembrane region" description="Helical" evidence="11">
    <location>
        <begin position="198"/>
        <end position="215"/>
    </location>
</feature>
<dbReference type="SUPFAM" id="SSF52540">
    <property type="entry name" value="P-loop containing nucleoside triphosphate hydrolases"/>
    <property type="match status" value="1"/>
</dbReference>
<dbReference type="GO" id="GO:0034040">
    <property type="term" value="F:ATPase-coupled lipid transmembrane transporter activity"/>
    <property type="evidence" value="ECO:0007669"/>
    <property type="project" value="InterPro"/>
</dbReference>
<dbReference type="EC" id="3.6.3.-" evidence="14"/>
<dbReference type="GO" id="GO:0005886">
    <property type="term" value="C:plasma membrane"/>
    <property type="evidence" value="ECO:0007669"/>
    <property type="project" value="UniProtKB-SubCell"/>
</dbReference>
<evidence type="ECO:0000256" key="2">
    <source>
        <dbReference type="ARBA" id="ARBA00022448"/>
    </source>
</evidence>
<evidence type="ECO:0000256" key="5">
    <source>
        <dbReference type="ARBA" id="ARBA00022741"/>
    </source>
</evidence>
<dbReference type="PROSITE" id="PS50893">
    <property type="entry name" value="ABC_TRANSPORTER_2"/>
    <property type="match status" value="1"/>
</dbReference>
<evidence type="ECO:0000256" key="9">
    <source>
        <dbReference type="ARBA" id="ARBA00023055"/>
    </source>
</evidence>
<organism evidence="14">
    <name type="scientific">Candidatus Berkiella aquae</name>
    <dbReference type="NCBI Taxonomy" id="295108"/>
    <lineage>
        <taxon>Bacteria</taxon>
        <taxon>Pseudomonadati</taxon>
        <taxon>Pseudomonadota</taxon>
        <taxon>Gammaproteobacteria</taxon>
        <taxon>Candidatus Berkiellales</taxon>
        <taxon>Candidatus Berkiellaceae</taxon>
        <taxon>Candidatus Berkiella</taxon>
    </lineage>
</organism>
<gene>
    <name evidence="14" type="primary">msbA</name>
    <name evidence="14" type="ORF">HT99x_00392</name>
</gene>
<evidence type="ECO:0000259" key="12">
    <source>
        <dbReference type="PROSITE" id="PS50893"/>
    </source>
</evidence>
<keyword evidence="4 11" id="KW-0812">Transmembrane</keyword>
<protein>
    <submittedName>
        <fullName evidence="14">Lipid A export ATP-binding/permease protein MsbA</fullName>
        <ecNumber evidence="14">3.6.3.-</ecNumber>
    </submittedName>
</protein>
<dbReference type="InterPro" id="IPR036640">
    <property type="entry name" value="ABC1_TM_sf"/>
</dbReference>
<dbReference type="InterPro" id="IPR003593">
    <property type="entry name" value="AAA+_ATPase"/>
</dbReference>
<evidence type="ECO:0000256" key="11">
    <source>
        <dbReference type="SAM" id="Phobius"/>
    </source>
</evidence>
<dbReference type="InterPro" id="IPR039421">
    <property type="entry name" value="Type_1_exporter"/>
</dbReference>
<dbReference type="PROSITE" id="PS00211">
    <property type="entry name" value="ABC_TRANSPORTER_1"/>
    <property type="match status" value="1"/>
</dbReference>
<evidence type="ECO:0000259" key="13">
    <source>
        <dbReference type="PROSITE" id="PS50929"/>
    </source>
</evidence>
<dbReference type="SMART" id="SM00382">
    <property type="entry name" value="AAA"/>
    <property type="match status" value="1"/>
</dbReference>
<dbReference type="GO" id="GO:0016887">
    <property type="term" value="F:ATP hydrolysis activity"/>
    <property type="evidence" value="ECO:0007669"/>
    <property type="project" value="InterPro"/>
</dbReference>
<evidence type="ECO:0000313" key="14">
    <source>
        <dbReference type="EMBL" id="KRG22851.1"/>
    </source>
</evidence>
<keyword evidence="8 11" id="KW-1133">Transmembrane helix</keyword>
<dbReference type="Gene3D" id="1.20.1560.10">
    <property type="entry name" value="ABC transporter type 1, transmembrane domain"/>
    <property type="match status" value="1"/>
</dbReference>
<dbReference type="InterPro" id="IPR011917">
    <property type="entry name" value="ABC_transpr_lipidA"/>
</dbReference>
<dbReference type="NCBIfam" id="TIGR02203">
    <property type="entry name" value="MsbA_lipidA"/>
    <property type="match status" value="1"/>
</dbReference>
<dbReference type="FunFam" id="3.40.50.300:FF:000218">
    <property type="entry name" value="Multidrug ABC transporter ATP-binding protein"/>
    <property type="match status" value="1"/>
</dbReference>
<evidence type="ECO:0000256" key="4">
    <source>
        <dbReference type="ARBA" id="ARBA00022692"/>
    </source>
</evidence>
<feature type="transmembrane region" description="Helical" evidence="11">
    <location>
        <begin position="174"/>
        <end position="192"/>
    </location>
</feature>
<evidence type="ECO:0000256" key="3">
    <source>
        <dbReference type="ARBA" id="ARBA00022475"/>
    </source>
</evidence>
<name>A0A0Q9Z328_9GAMM</name>
<dbReference type="PROSITE" id="PS50929">
    <property type="entry name" value="ABC_TM1F"/>
    <property type="match status" value="1"/>
</dbReference>
<keyword evidence="7" id="KW-1278">Translocase</keyword>
<evidence type="ECO:0000256" key="6">
    <source>
        <dbReference type="ARBA" id="ARBA00022840"/>
    </source>
</evidence>
<dbReference type="InterPro" id="IPR027417">
    <property type="entry name" value="P-loop_NTPase"/>
</dbReference>
<dbReference type="PATRIC" id="fig|1590043.3.peg.393"/>
<dbReference type="GO" id="GO:0015421">
    <property type="term" value="F:ABC-type oligopeptide transporter activity"/>
    <property type="evidence" value="ECO:0007669"/>
    <property type="project" value="TreeGrafter"/>
</dbReference>
<dbReference type="Pfam" id="PF00664">
    <property type="entry name" value="ABC_membrane"/>
    <property type="match status" value="1"/>
</dbReference>
<feature type="transmembrane region" description="Helical" evidence="11">
    <location>
        <begin position="305"/>
        <end position="327"/>
    </location>
</feature>
<dbReference type="AlphaFoldDB" id="A0A0Q9Z328"/>
<keyword evidence="14" id="KW-0378">Hydrolase</keyword>
<keyword evidence="10 11" id="KW-0472">Membrane</keyword>
<dbReference type="Pfam" id="PF00005">
    <property type="entry name" value="ABC_tran"/>
    <property type="match status" value="1"/>
</dbReference>
<proteinExistence type="predicted"/>
<evidence type="ECO:0000256" key="1">
    <source>
        <dbReference type="ARBA" id="ARBA00004651"/>
    </source>
</evidence>
<feature type="domain" description="ABC transporter" evidence="12">
    <location>
        <begin position="374"/>
        <end position="609"/>
    </location>
</feature>
<dbReference type="GO" id="GO:0005524">
    <property type="term" value="F:ATP binding"/>
    <property type="evidence" value="ECO:0007669"/>
    <property type="project" value="UniProtKB-KW"/>
</dbReference>
<feature type="transmembrane region" description="Helical" evidence="11">
    <location>
        <begin position="93"/>
        <end position="121"/>
    </location>
</feature>
<accession>A0A0Q9Z328</accession>
<dbReference type="InterPro" id="IPR011527">
    <property type="entry name" value="ABC1_TM_dom"/>
</dbReference>
<evidence type="ECO:0000256" key="7">
    <source>
        <dbReference type="ARBA" id="ARBA00022967"/>
    </source>
</evidence>
<keyword evidence="2" id="KW-0813">Transport</keyword>
<dbReference type="Gene3D" id="3.40.50.300">
    <property type="entry name" value="P-loop containing nucleotide triphosphate hydrolases"/>
    <property type="match status" value="1"/>
</dbReference>
<feature type="domain" description="ABC transmembrane type-1" evidence="13">
    <location>
        <begin position="58"/>
        <end position="342"/>
    </location>
</feature>
<feature type="transmembrane region" description="Helical" evidence="11">
    <location>
        <begin position="52"/>
        <end position="73"/>
    </location>
</feature>
<dbReference type="PANTHER" id="PTHR43394">
    <property type="entry name" value="ATP-DEPENDENT PERMEASE MDL1, MITOCHONDRIAL"/>
    <property type="match status" value="1"/>
</dbReference>
<reference evidence="14" key="1">
    <citation type="submission" date="2015-09" db="EMBL/GenBank/DDBJ databases">
        <title>Draft Genome Sequences of Two Novel Amoeba-resistant Intranuclear Bacteria, Candidatus Berkiella cookevillensis and Candidatus Berkiella aquae.</title>
        <authorList>
            <person name="Mehari Y.T."/>
            <person name="Arivett B.A."/>
            <person name="Farone A.L."/>
            <person name="Gunderson J.H."/>
            <person name="Farone M.B."/>
        </authorList>
    </citation>
    <scope>NUCLEOTIDE SEQUENCE [LARGE SCALE GENOMIC DNA]</scope>
    <source>
        <strain evidence="14">HT99</strain>
    </source>
</reference>
<keyword evidence="9" id="KW-0445">Lipid transport</keyword>
<dbReference type="CDD" id="cd18552">
    <property type="entry name" value="ABC_6TM_MsbA_like"/>
    <property type="match status" value="1"/>
</dbReference>
<keyword evidence="5" id="KW-0547">Nucleotide-binding</keyword>
<keyword evidence="3" id="KW-1003">Cell membrane</keyword>